<reference evidence="2 3" key="1">
    <citation type="submission" date="2017-07" db="EMBL/GenBank/DDBJ databases">
        <title>Draft whole genome sequences of clinical Proprionibacteriaceae strains.</title>
        <authorList>
            <person name="Bernier A.-M."/>
            <person name="Bernard K."/>
            <person name="Domingo M.-C."/>
        </authorList>
    </citation>
    <scope>NUCLEOTIDE SEQUENCE [LARGE SCALE GENOMIC DNA]</scope>
    <source>
        <strain evidence="2 3">NML 030167</strain>
    </source>
</reference>
<name>A0A255GF02_9ACTN</name>
<dbReference type="Proteomes" id="UP000215896">
    <property type="component" value="Unassembled WGS sequence"/>
</dbReference>
<accession>A0A255GF02</accession>
<proteinExistence type="predicted"/>
<evidence type="ECO:0000313" key="3">
    <source>
        <dbReference type="Proteomes" id="UP000215896"/>
    </source>
</evidence>
<dbReference type="EMBL" id="NMVO01000012">
    <property type="protein sequence ID" value="OYO14395.1"/>
    <property type="molecule type" value="Genomic_DNA"/>
</dbReference>
<dbReference type="RefSeq" id="WP_094405224.1">
    <property type="nucleotide sequence ID" value="NZ_NMVO01000012.1"/>
</dbReference>
<gene>
    <name evidence="2" type="ORF">CGZ94_07225</name>
</gene>
<dbReference type="Pfam" id="PF12713">
    <property type="entry name" value="DUF3806"/>
    <property type="match status" value="1"/>
</dbReference>
<feature type="domain" description="DUF3806" evidence="1">
    <location>
        <begin position="68"/>
        <end position="133"/>
    </location>
</feature>
<keyword evidence="3" id="KW-1185">Reference proteome</keyword>
<dbReference type="AlphaFoldDB" id="A0A255GF02"/>
<sequence>MVEPGTSNQQIVELDDGQRDWLDQLLVTAAEQGIDTDVDRLAAFFEEYRSEWFAMPDAERPDPNPLITVCGAAMGRLLADELRLRWVVLHDDLGTDLALVDIDPQPMQATFFPLELVGRRWTDDEPDDLAPIFHTLAGQVREMRANPR</sequence>
<protein>
    <recommendedName>
        <fullName evidence="1">DUF3806 domain-containing protein</fullName>
    </recommendedName>
</protein>
<dbReference type="OrthoDB" id="5185238at2"/>
<evidence type="ECO:0000313" key="2">
    <source>
        <dbReference type="EMBL" id="OYO14395.1"/>
    </source>
</evidence>
<organism evidence="2 3">
    <name type="scientific">Enemella evansiae</name>
    <dbReference type="NCBI Taxonomy" id="2016499"/>
    <lineage>
        <taxon>Bacteria</taxon>
        <taxon>Bacillati</taxon>
        <taxon>Actinomycetota</taxon>
        <taxon>Actinomycetes</taxon>
        <taxon>Propionibacteriales</taxon>
        <taxon>Propionibacteriaceae</taxon>
        <taxon>Enemella</taxon>
    </lineage>
</organism>
<dbReference type="InterPro" id="IPR024266">
    <property type="entry name" value="DUF3806"/>
</dbReference>
<evidence type="ECO:0000259" key="1">
    <source>
        <dbReference type="Pfam" id="PF12713"/>
    </source>
</evidence>
<comment type="caution">
    <text evidence="2">The sequence shown here is derived from an EMBL/GenBank/DDBJ whole genome shotgun (WGS) entry which is preliminary data.</text>
</comment>